<feature type="active site" description="Nucleophile" evidence="4">
    <location>
        <position position="41"/>
    </location>
</feature>
<evidence type="ECO:0000256" key="3">
    <source>
        <dbReference type="ARBA" id="ARBA00023098"/>
    </source>
</evidence>
<dbReference type="PANTHER" id="PTHR14226">
    <property type="entry name" value="NEUROPATHY TARGET ESTERASE/SWISS CHEESE D.MELANOGASTER"/>
    <property type="match status" value="1"/>
</dbReference>
<protein>
    <submittedName>
        <fullName evidence="6">NTE family protein</fullName>
    </submittedName>
</protein>
<dbReference type="AlphaFoldDB" id="A0A7W8FVX6"/>
<reference evidence="6 7" key="1">
    <citation type="submission" date="2020-08" db="EMBL/GenBank/DDBJ databases">
        <title>Genomic Encyclopedia of Type Strains, Phase IV (KMG-IV): sequencing the most valuable type-strain genomes for metagenomic binning, comparative biology and taxonomic classification.</title>
        <authorList>
            <person name="Goeker M."/>
        </authorList>
    </citation>
    <scope>NUCLEOTIDE SEQUENCE [LARGE SCALE GENOMIC DNA]</scope>
    <source>
        <strain evidence="6 7">DSM 25799</strain>
    </source>
</reference>
<dbReference type="Gene3D" id="3.40.1090.10">
    <property type="entry name" value="Cytosolic phospholipase A2 catalytic domain"/>
    <property type="match status" value="2"/>
</dbReference>
<feature type="short sequence motif" description="GXGXXG" evidence="4">
    <location>
        <begin position="12"/>
        <end position="17"/>
    </location>
</feature>
<gene>
    <name evidence="6" type="ORF">HNQ47_000083</name>
</gene>
<evidence type="ECO:0000256" key="1">
    <source>
        <dbReference type="ARBA" id="ARBA00022801"/>
    </source>
</evidence>
<organism evidence="6 7">
    <name type="scientific">Catenisphaera adipataccumulans</name>
    <dbReference type="NCBI Taxonomy" id="700500"/>
    <lineage>
        <taxon>Bacteria</taxon>
        <taxon>Bacillati</taxon>
        <taxon>Bacillota</taxon>
        <taxon>Erysipelotrichia</taxon>
        <taxon>Erysipelotrichales</taxon>
        <taxon>Erysipelotrichaceae</taxon>
        <taxon>Catenisphaera</taxon>
    </lineage>
</organism>
<keyword evidence="3 4" id="KW-0443">Lipid metabolism</keyword>
<dbReference type="Pfam" id="PF01734">
    <property type="entry name" value="Patatin"/>
    <property type="match status" value="1"/>
</dbReference>
<evidence type="ECO:0000313" key="6">
    <source>
        <dbReference type="EMBL" id="MBB5182080.1"/>
    </source>
</evidence>
<comment type="caution">
    <text evidence="6">The sequence shown here is derived from an EMBL/GenBank/DDBJ whole genome shotgun (WGS) entry which is preliminary data.</text>
</comment>
<sequence length="382" mass="43184">MNENDYGLVFAGGGTKGAYQVGACRAFDELHLPIRTVLGVSIGALNAALYAQGDLDLLEELYRNVEIDDIIGLPSSVDIDPEKNLLSPGNAVELAHAKLRNEIPNNEPLRRLLEKYVDEEKIRKSPIEMGLITYNTEKKAGDELFIDDIPEGMLIDYLLASACFPIFAPQEIDGVAYRDGGYYDNMPVNTLVKRHFKKIILVDIAGVGRMKKTEDPHVKVKTIRPKEDLGGTFDFDRSNIDKNIQLGYFDTLKAFHDLTGRYYYFPVAEYENLLERFSLDEIDGLEEAGAMYDIERFKKWKADDFLKQVMAAYQQEEALYQADKKDLHLASVRNYIRKGTGIAVTVDLLRHYPALIKDLWIQKAVENYLKAAAGIIACQNEQ</sequence>
<dbReference type="PANTHER" id="PTHR14226:SF29">
    <property type="entry name" value="NEUROPATHY TARGET ESTERASE SWS"/>
    <property type="match status" value="1"/>
</dbReference>
<dbReference type="CDD" id="cd07209">
    <property type="entry name" value="Pat_hypo_Ecoli_Z1214_like"/>
    <property type="match status" value="1"/>
</dbReference>
<dbReference type="PROSITE" id="PS51635">
    <property type="entry name" value="PNPLA"/>
    <property type="match status" value="1"/>
</dbReference>
<keyword evidence="7" id="KW-1185">Reference proteome</keyword>
<feature type="active site" description="Proton acceptor" evidence="4">
    <location>
        <position position="179"/>
    </location>
</feature>
<evidence type="ECO:0000256" key="2">
    <source>
        <dbReference type="ARBA" id="ARBA00022963"/>
    </source>
</evidence>
<name>A0A7W8FVX6_9FIRM</name>
<dbReference type="SUPFAM" id="SSF52151">
    <property type="entry name" value="FabD/lysophospholipase-like"/>
    <property type="match status" value="1"/>
</dbReference>
<keyword evidence="1 4" id="KW-0378">Hydrolase</keyword>
<dbReference type="GO" id="GO:0016787">
    <property type="term" value="F:hydrolase activity"/>
    <property type="evidence" value="ECO:0007669"/>
    <property type="project" value="UniProtKB-UniRule"/>
</dbReference>
<feature type="domain" description="PNPLA" evidence="5">
    <location>
        <begin position="8"/>
        <end position="192"/>
    </location>
</feature>
<dbReference type="InterPro" id="IPR050301">
    <property type="entry name" value="NTE"/>
</dbReference>
<feature type="short sequence motif" description="GXSXG" evidence="4">
    <location>
        <begin position="39"/>
        <end position="43"/>
    </location>
</feature>
<feature type="short sequence motif" description="DGA/G" evidence="4">
    <location>
        <begin position="179"/>
        <end position="181"/>
    </location>
</feature>
<proteinExistence type="predicted"/>
<dbReference type="RefSeq" id="WP_183326494.1">
    <property type="nucleotide sequence ID" value="NZ_JACHHK010000001.1"/>
</dbReference>
<evidence type="ECO:0000313" key="7">
    <source>
        <dbReference type="Proteomes" id="UP000539953"/>
    </source>
</evidence>
<dbReference type="InterPro" id="IPR016035">
    <property type="entry name" value="Acyl_Trfase/lysoPLipase"/>
</dbReference>
<dbReference type="InterPro" id="IPR002641">
    <property type="entry name" value="PNPLA_dom"/>
</dbReference>
<evidence type="ECO:0000259" key="5">
    <source>
        <dbReference type="PROSITE" id="PS51635"/>
    </source>
</evidence>
<accession>A0A7W8FVX6</accession>
<dbReference type="EMBL" id="JACHHK010000001">
    <property type="protein sequence ID" value="MBB5182080.1"/>
    <property type="molecule type" value="Genomic_DNA"/>
</dbReference>
<evidence type="ECO:0000256" key="4">
    <source>
        <dbReference type="PROSITE-ProRule" id="PRU01161"/>
    </source>
</evidence>
<dbReference type="GO" id="GO:0016042">
    <property type="term" value="P:lipid catabolic process"/>
    <property type="evidence" value="ECO:0007669"/>
    <property type="project" value="UniProtKB-UniRule"/>
</dbReference>
<keyword evidence="2 4" id="KW-0442">Lipid degradation</keyword>
<dbReference type="Proteomes" id="UP000539953">
    <property type="component" value="Unassembled WGS sequence"/>
</dbReference>